<dbReference type="Pfam" id="PF00534">
    <property type="entry name" value="Glycos_transf_1"/>
    <property type="match status" value="1"/>
</dbReference>
<feature type="domain" description="Glycosyl transferase family 1" evidence="1">
    <location>
        <begin position="171"/>
        <end position="330"/>
    </location>
</feature>
<sequence>MVTDTQMQPKKLAHIHLGVDGGAERFFVRLTGALARRGVEQIAFIRKDRPWRDDLARHCDVREMTFSRSHLKRHVIRWDIARQIKAFGARSTMGWMSPASKWMPKPGPNMRTFLRLGDWPDGFHTYGNVEDLIGNTPEIIRQAIEMGWPAERAHVISNFVDPLPADLKPVDRADYNTPEDATVLIHLGRFVERKRFDLAIQTVAGLPETVHAWLIGDGELMSDMKALASNLGVQDRVHFLGWQRDPSPFLKAADILLCPTDEEPLGNVVLEGWTAGLPVVATASPGPSWLIDHGKTGLLSPCGDVDGLVGSIAEVIRSSKLRESLVRGATEEILKRWSEDSICQKYLSTLFEPRK</sequence>
<organism evidence="2 3">
    <name type="scientific">Roseibium aggregatum</name>
    <dbReference type="NCBI Taxonomy" id="187304"/>
    <lineage>
        <taxon>Bacteria</taxon>
        <taxon>Pseudomonadati</taxon>
        <taxon>Pseudomonadota</taxon>
        <taxon>Alphaproteobacteria</taxon>
        <taxon>Hyphomicrobiales</taxon>
        <taxon>Stappiaceae</taxon>
        <taxon>Roseibium</taxon>
    </lineage>
</organism>
<proteinExistence type="predicted"/>
<dbReference type="AlphaFoldDB" id="A0A0M6Y289"/>
<gene>
    <name evidence="2" type="primary">rfaG</name>
    <name evidence="2" type="ORF">LAL4801_02647</name>
</gene>
<dbReference type="InterPro" id="IPR001296">
    <property type="entry name" value="Glyco_trans_1"/>
</dbReference>
<evidence type="ECO:0000313" key="3">
    <source>
        <dbReference type="Proteomes" id="UP000048926"/>
    </source>
</evidence>
<reference evidence="3" key="1">
    <citation type="submission" date="2015-07" db="EMBL/GenBank/DDBJ databases">
        <authorList>
            <person name="Rodrigo-Torres Lidia"/>
            <person name="Arahal R.David."/>
        </authorList>
    </citation>
    <scope>NUCLEOTIDE SEQUENCE [LARGE SCALE GENOMIC DNA]</scope>
    <source>
        <strain evidence="3">CECT 4801</strain>
    </source>
</reference>
<protein>
    <submittedName>
        <fullName evidence="2">Lipopolysaccharide core biosynthesis protein RfaG</fullName>
        <ecNumber evidence="2">2.4.-.-</ecNumber>
    </submittedName>
</protein>
<dbReference type="SUPFAM" id="SSF53756">
    <property type="entry name" value="UDP-Glycosyltransferase/glycogen phosphorylase"/>
    <property type="match status" value="1"/>
</dbReference>
<dbReference type="GO" id="GO:0016757">
    <property type="term" value="F:glycosyltransferase activity"/>
    <property type="evidence" value="ECO:0007669"/>
    <property type="project" value="UniProtKB-KW"/>
</dbReference>
<keyword evidence="2" id="KW-0328">Glycosyltransferase</keyword>
<name>A0A0M6Y289_9HYPH</name>
<keyword evidence="3" id="KW-1185">Reference proteome</keyword>
<dbReference type="CDD" id="cd03811">
    <property type="entry name" value="GT4_GT28_WabH-like"/>
    <property type="match status" value="1"/>
</dbReference>
<dbReference type="OrthoDB" id="529131at2"/>
<dbReference type="PANTHER" id="PTHR12526">
    <property type="entry name" value="GLYCOSYLTRANSFERASE"/>
    <property type="match status" value="1"/>
</dbReference>
<keyword evidence="2" id="KW-0808">Transferase</keyword>
<dbReference type="Gene3D" id="3.40.50.2000">
    <property type="entry name" value="Glycogen Phosphorylase B"/>
    <property type="match status" value="2"/>
</dbReference>
<evidence type="ECO:0000313" key="2">
    <source>
        <dbReference type="EMBL" id="CTQ44205.1"/>
    </source>
</evidence>
<accession>A0A0M6Y289</accession>
<evidence type="ECO:0000259" key="1">
    <source>
        <dbReference type="Pfam" id="PF00534"/>
    </source>
</evidence>
<dbReference type="EMBL" id="CXST01000002">
    <property type="protein sequence ID" value="CTQ44205.1"/>
    <property type="molecule type" value="Genomic_DNA"/>
</dbReference>
<dbReference type="RefSeq" id="WP_082444583.1">
    <property type="nucleotide sequence ID" value="NZ_CXST01000002.1"/>
</dbReference>
<dbReference type="STRING" id="187304.B0E33_10775"/>
<dbReference type="Proteomes" id="UP000048926">
    <property type="component" value="Unassembled WGS sequence"/>
</dbReference>
<dbReference type="EC" id="2.4.-.-" evidence="2"/>